<name>A0ABV9QQW3_9GAMM</name>
<gene>
    <name evidence="3" type="ORF">ACFO6Q_04255</name>
</gene>
<accession>A0ABV9QQW3</accession>
<dbReference type="Proteomes" id="UP001595886">
    <property type="component" value="Unassembled WGS sequence"/>
</dbReference>
<feature type="transmembrane region" description="Helical" evidence="2">
    <location>
        <begin position="18"/>
        <end position="38"/>
    </location>
</feature>
<feature type="non-terminal residue" evidence="3">
    <location>
        <position position="99"/>
    </location>
</feature>
<dbReference type="EMBL" id="JBHSHD010000004">
    <property type="protein sequence ID" value="MFC4819521.1"/>
    <property type="molecule type" value="Genomic_DNA"/>
</dbReference>
<organism evidence="3 4">
    <name type="scientific">Dokdonella ginsengisoli</name>
    <dbReference type="NCBI Taxonomy" id="363846"/>
    <lineage>
        <taxon>Bacteria</taxon>
        <taxon>Pseudomonadati</taxon>
        <taxon>Pseudomonadota</taxon>
        <taxon>Gammaproteobacteria</taxon>
        <taxon>Lysobacterales</taxon>
        <taxon>Rhodanobacteraceae</taxon>
        <taxon>Dokdonella</taxon>
    </lineage>
</organism>
<evidence type="ECO:0000256" key="1">
    <source>
        <dbReference type="SAM" id="MobiDB-lite"/>
    </source>
</evidence>
<comment type="caution">
    <text evidence="3">The sequence shown here is derived from an EMBL/GenBank/DDBJ whole genome shotgun (WGS) entry which is preliminary data.</text>
</comment>
<keyword evidence="2" id="KW-0812">Transmembrane</keyword>
<evidence type="ECO:0000313" key="3">
    <source>
        <dbReference type="EMBL" id="MFC4819521.1"/>
    </source>
</evidence>
<feature type="compositionally biased region" description="Low complexity" evidence="1">
    <location>
        <begin position="90"/>
        <end position="99"/>
    </location>
</feature>
<feature type="region of interest" description="Disordered" evidence="1">
    <location>
        <begin position="67"/>
        <end position="99"/>
    </location>
</feature>
<feature type="compositionally biased region" description="Low complexity" evidence="1">
    <location>
        <begin position="67"/>
        <end position="81"/>
    </location>
</feature>
<keyword evidence="2" id="KW-0472">Membrane</keyword>
<sequence>MTLSAVRVDADERWRRRVAVAVALLLNLAFLVALDSVMRPLAGERRPWVRAEPTDVLQVRLIDAAPPAAPVAEPSPSSSLPEPAPPPRPSASAERPPRA</sequence>
<evidence type="ECO:0000313" key="4">
    <source>
        <dbReference type="Proteomes" id="UP001595886"/>
    </source>
</evidence>
<reference evidence="4" key="1">
    <citation type="journal article" date="2019" name="Int. J. Syst. Evol. Microbiol.">
        <title>The Global Catalogue of Microorganisms (GCM) 10K type strain sequencing project: providing services to taxonomists for standard genome sequencing and annotation.</title>
        <authorList>
            <consortium name="The Broad Institute Genomics Platform"/>
            <consortium name="The Broad Institute Genome Sequencing Center for Infectious Disease"/>
            <person name="Wu L."/>
            <person name="Ma J."/>
        </authorList>
    </citation>
    <scope>NUCLEOTIDE SEQUENCE [LARGE SCALE GENOMIC DNA]</scope>
    <source>
        <strain evidence="4">CCUG 30340</strain>
    </source>
</reference>
<protein>
    <recommendedName>
        <fullName evidence="5">Energy transducer TonB</fullName>
    </recommendedName>
</protein>
<evidence type="ECO:0008006" key="5">
    <source>
        <dbReference type="Google" id="ProtNLM"/>
    </source>
</evidence>
<proteinExistence type="predicted"/>
<keyword evidence="2" id="KW-1133">Transmembrane helix</keyword>
<evidence type="ECO:0000256" key="2">
    <source>
        <dbReference type="SAM" id="Phobius"/>
    </source>
</evidence>
<keyword evidence="4" id="KW-1185">Reference proteome</keyword>